<evidence type="ECO:0000259" key="1">
    <source>
        <dbReference type="PROSITE" id="PS50943"/>
    </source>
</evidence>
<dbReference type="EMBL" id="AEAH01000048">
    <property type="protein sequence ID" value="EGH27717.1"/>
    <property type="molecule type" value="Genomic_DNA"/>
</dbReference>
<dbReference type="Gene3D" id="1.10.260.40">
    <property type="entry name" value="lambda repressor-like DNA-binding domains"/>
    <property type="match status" value="1"/>
</dbReference>
<comment type="caution">
    <text evidence="2">The sequence shown here is derived from an EMBL/GenBank/DDBJ whole genome shotgun (WGS) entry which is preliminary data.</text>
</comment>
<gene>
    <name evidence="2" type="ORF">PSYJA_01249</name>
</gene>
<dbReference type="InterPro" id="IPR050077">
    <property type="entry name" value="LexA_repressor"/>
</dbReference>
<dbReference type="CDD" id="cd00093">
    <property type="entry name" value="HTH_XRE"/>
    <property type="match status" value="1"/>
</dbReference>
<dbReference type="SUPFAM" id="SSF47413">
    <property type="entry name" value="lambda repressor-like DNA-binding domains"/>
    <property type="match status" value="1"/>
</dbReference>
<dbReference type="AlphaFoldDB" id="F3FBY1"/>
<protein>
    <submittedName>
        <fullName evidence="2">XRE family transcriptional regulator</fullName>
    </submittedName>
</protein>
<reference evidence="2 3" key="1">
    <citation type="journal article" date="2011" name="PLoS Pathog.">
        <title>Dynamic evolution of pathogenicity revealed by sequencing and comparative genomics of 19 Pseudomonas syringae isolates.</title>
        <authorList>
            <person name="Baltrus D.A."/>
            <person name="Nishimura M.T."/>
            <person name="Romanchuk A."/>
            <person name="Chang J.H."/>
            <person name="Mukhtar M.S."/>
            <person name="Cherkis K."/>
            <person name="Roach J."/>
            <person name="Grant S.R."/>
            <person name="Jones C.D."/>
            <person name="Dangl J.L."/>
        </authorList>
    </citation>
    <scope>NUCLEOTIDE SEQUENCE [LARGE SCALE GENOMIC DNA]</scope>
    <source>
        <strain evidence="3">M301072PT</strain>
    </source>
</reference>
<dbReference type="SMART" id="SM00530">
    <property type="entry name" value="HTH_XRE"/>
    <property type="match status" value="1"/>
</dbReference>
<dbReference type="GO" id="GO:0003677">
    <property type="term" value="F:DNA binding"/>
    <property type="evidence" value="ECO:0007669"/>
    <property type="project" value="InterPro"/>
</dbReference>
<proteinExistence type="predicted"/>
<dbReference type="Proteomes" id="UP000004471">
    <property type="component" value="Unassembled WGS sequence"/>
</dbReference>
<dbReference type="Pfam" id="PF00717">
    <property type="entry name" value="Peptidase_S24"/>
    <property type="match status" value="1"/>
</dbReference>
<evidence type="ECO:0000313" key="2">
    <source>
        <dbReference type="EMBL" id="EGH27717.1"/>
    </source>
</evidence>
<dbReference type="HOGENOM" id="CLU_066192_1_3_6"/>
<dbReference type="SUPFAM" id="SSF51306">
    <property type="entry name" value="LexA/Signal peptidase"/>
    <property type="match status" value="1"/>
</dbReference>
<dbReference type="PANTHER" id="PTHR33516">
    <property type="entry name" value="LEXA REPRESSOR"/>
    <property type="match status" value="1"/>
</dbReference>
<accession>F3FBY1</accession>
<dbReference type="InterPro" id="IPR010982">
    <property type="entry name" value="Lambda_DNA-bd_dom_sf"/>
</dbReference>
<dbReference type="PANTHER" id="PTHR33516:SF2">
    <property type="entry name" value="LEXA REPRESSOR-RELATED"/>
    <property type="match status" value="1"/>
</dbReference>
<feature type="domain" description="HTH cro/C1-type" evidence="1">
    <location>
        <begin position="75"/>
        <end position="127"/>
    </location>
</feature>
<dbReference type="InterPro" id="IPR036286">
    <property type="entry name" value="LexA/Signal_pep-like_sf"/>
</dbReference>
<dbReference type="InterPro" id="IPR001387">
    <property type="entry name" value="Cro/C1-type_HTH"/>
</dbReference>
<dbReference type="CDD" id="cd06529">
    <property type="entry name" value="S24_LexA-like"/>
    <property type="match status" value="1"/>
</dbReference>
<evidence type="ECO:0000313" key="3">
    <source>
        <dbReference type="Proteomes" id="UP000004471"/>
    </source>
</evidence>
<dbReference type="PROSITE" id="PS50943">
    <property type="entry name" value="HTH_CROC1"/>
    <property type="match status" value="1"/>
</dbReference>
<sequence length="314" mass="34566">MPLTFQWETAIGLTPTIFANATPEPAAVMARSTGVCVINVSQQATSTNQQYVYLINIAISVNSVFMTTKHSGDRLKYLLRSRGLSASQFAAEFGISNQMLNNWFVRGIPGRHLLSVARRLGMNPEWLESGAGEPHYSKIDEDYRRLSAPEKVKADQAYREWNEAHSPTTNIEPAIQPRRSFEYPEVSWVQAGSPSEAIDPSNIALCPRHSSDVWAGEGGFWLKVTGNSMTSSGPASFPEGHLILVAPDLEPRPGQFGVARLVDSNEATFKQLVKDAGDLYLRPLNPAFPVKELTDSWEIVGTVVDGKMPKSLFS</sequence>
<dbReference type="InterPro" id="IPR039418">
    <property type="entry name" value="LexA-like"/>
</dbReference>
<dbReference type="InterPro" id="IPR015927">
    <property type="entry name" value="Peptidase_S24_S26A/B/C"/>
</dbReference>
<name>F3FBY1_PSESX</name>
<organism evidence="2 3">
    <name type="scientific">Pseudomonas syringae pv. japonica str. M301072</name>
    <dbReference type="NCBI Taxonomy" id="629262"/>
    <lineage>
        <taxon>Bacteria</taxon>
        <taxon>Pseudomonadati</taxon>
        <taxon>Pseudomonadota</taxon>
        <taxon>Gammaproteobacteria</taxon>
        <taxon>Pseudomonadales</taxon>
        <taxon>Pseudomonadaceae</taxon>
        <taxon>Pseudomonas</taxon>
        <taxon>Pseudomonas syringae</taxon>
    </lineage>
</organism>
<dbReference type="Gene3D" id="2.10.109.10">
    <property type="entry name" value="Umud Fragment, subunit A"/>
    <property type="match status" value="1"/>
</dbReference>